<dbReference type="Proteomes" id="UP000198788">
    <property type="component" value="Unassembled WGS sequence"/>
</dbReference>
<feature type="region of interest" description="Disordered" evidence="1">
    <location>
        <begin position="1"/>
        <end position="24"/>
    </location>
</feature>
<feature type="region of interest" description="Disordered" evidence="1">
    <location>
        <begin position="56"/>
        <end position="77"/>
    </location>
</feature>
<keyword evidence="3" id="KW-1185">Reference proteome</keyword>
<dbReference type="AlphaFoldDB" id="A0A1I6NZJ1"/>
<evidence type="ECO:0000256" key="1">
    <source>
        <dbReference type="SAM" id="MobiDB-lite"/>
    </source>
</evidence>
<dbReference type="RefSeq" id="WP_143105743.1">
    <property type="nucleotide sequence ID" value="NZ_FOZV01000001.1"/>
</dbReference>
<accession>A0A1I6NZJ1</accession>
<dbReference type="OrthoDB" id="9994433at2"/>
<sequence length="77" mass="7737">MSAIRPPVPSILFPTQTSPAPSRPGRASFFQAALESLKAPVAADPALAGAEALPGAPAAVATPDRPARPGALLDIRV</sequence>
<organism evidence="2 3">
    <name type="scientific">Brevundimonas viscosa</name>
    <dbReference type="NCBI Taxonomy" id="871741"/>
    <lineage>
        <taxon>Bacteria</taxon>
        <taxon>Pseudomonadati</taxon>
        <taxon>Pseudomonadota</taxon>
        <taxon>Alphaproteobacteria</taxon>
        <taxon>Caulobacterales</taxon>
        <taxon>Caulobacteraceae</taxon>
        <taxon>Brevundimonas</taxon>
    </lineage>
</organism>
<evidence type="ECO:0000313" key="2">
    <source>
        <dbReference type="EMBL" id="SFS33238.1"/>
    </source>
</evidence>
<proteinExistence type="predicted"/>
<dbReference type="STRING" id="871741.SAMN05192570_0676"/>
<reference evidence="3" key="1">
    <citation type="submission" date="2016-10" db="EMBL/GenBank/DDBJ databases">
        <authorList>
            <person name="Varghese N."/>
            <person name="Submissions S."/>
        </authorList>
    </citation>
    <scope>NUCLEOTIDE SEQUENCE [LARGE SCALE GENOMIC DNA]</scope>
    <source>
        <strain evidence="3">CGMCC 1.10683</strain>
    </source>
</reference>
<gene>
    <name evidence="2" type="ORF">SAMN05192570_0676</name>
</gene>
<dbReference type="EMBL" id="FOZV01000001">
    <property type="protein sequence ID" value="SFS33238.1"/>
    <property type="molecule type" value="Genomic_DNA"/>
</dbReference>
<name>A0A1I6NZJ1_9CAUL</name>
<evidence type="ECO:0000313" key="3">
    <source>
        <dbReference type="Proteomes" id="UP000198788"/>
    </source>
</evidence>
<protein>
    <submittedName>
        <fullName evidence="2">Uncharacterized protein</fullName>
    </submittedName>
</protein>